<accession>A0A7G4AW01</accession>
<proteinExistence type="predicted"/>
<feature type="coiled-coil region" evidence="4">
    <location>
        <begin position="1444"/>
        <end position="1545"/>
    </location>
</feature>
<feature type="transmembrane region" description="Helical" evidence="6">
    <location>
        <begin position="554"/>
        <end position="576"/>
    </location>
</feature>
<dbReference type="GO" id="GO:0042742">
    <property type="term" value="P:defense response to bacterium"/>
    <property type="evidence" value="ECO:0007669"/>
    <property type="project" value="UniProtKB-KW"/>
</dbReference>
<evidence type="ECO:0000256" key="4">
    <source>
        <dbReference type="SAM" id="Coils"/>
    </source>
</evidence>
<feature type="region of interest" description="Disordered" evidence="5">
    <location>
        <begin position="1679"/>
        <end position="1702"/>
    </location>
</feature>
<feature type="domain" description="Phage tail tape measure protein" evidence="8">
    <location>
        <begin position="254"/>
        <end position="449"/>
    </location>
</feature>
<dbReference type="PANTHER" id="PTHR21666:SF270">
    <property type="entry name" value="MUREIN HYDROLASE ACTIVATOR ENVC"/>
    <property type="match status" value="1"/>
</dbReference>
<keyword evidence="1" id="KW-1188">Viral release from host cell</keyword>
<dbReference type="InterPro" id="IPR010090">
    <property type="entry name" value="Phage_tape_meas"/>
</dbReference>
<dbReference type="InterPro" id="IPR011055">
    <property type="entry name" value="Dup_hybrid_motif"/>
</dbReference>
<dbReference type="NCBIfam" id="TIGR01760">
    <property type="entry name" value="tape_meas_TP901"/>
    <property type="match status" value="1"/>
</dbReference>
<evidence type="ECO:0000259" key="8">
    <source>
        <dbReference type="Pfam" id="PF10145"/>
    </source>
</evidence>
<dbReference type="GO" id="GO:0098003">
    <property type="term" value="P:viral tail assembly"/>
    <property type="evidence" value="ECO:0007669"/>
    <property type="project" value="UniProtKB-KW"/>
</dbReference>
<dbReference type="PANTHER" id="PTHR21666">
    <property type="entry name" value="PEPTIDASE-RELATED"/>
    <property type="match status" value="1"/>
</dbReference>
<evidence type="ECO:0000256" key="5">
    <source>
        <dbReference type="SAM" id="MobiDB-lite"/>
    </source>
</evidence>
<keyword evidence="2" id="KW-0929">Antimicrobial</keyword>
<keyword evidence="6" id="KW-0812">Transmembrane</keyword>
<feature type="domain" description="M23ase beta-sheet core" evidence="7">
    <location>
        <begin position="1941"/>
        <end position="2034"/>
    </location>
</feature>
<feature type="region of interest" description="Disordered" evidence="5">
    <location>
        <begin position="1280"/>
        <end position="1303"/>
    </location>
</feature>
<gene>
    <name evidence="9" type="ORF">HUN41_00062</name>
</gene>
<keyword evidence="10" id="KW-1185">Reference proteome</keyword>
<keyword evidence="1" id="KW-1245">Viral tail assembly</keyword>
<dbReference type="SUPFAM" id="SSF51261">
    <property type="entry name" value="Duplicated hybrid motif"/>
    <property type="match status" value="1"/>
</dbReference>
<dbReference type="GO" id="GO:0031640">
    <property type="term" value="P:killing of cells of another organism"/>
    <property type="evidence" value="ECO:0007669"/>
    <property type="project" value="UniProtKB-KW"/>
</dbReference>
<name>A0A7G4AW01_9CAUD</name>
<evidence type="ECO:0000256" key="6">
    <source>
        <dbReference type="SAM" id="Phobius"/>
    </source>
</evidence>
<dbReference type="Pfam" id="PF01551">
    <property type="entry name" value="Peptidase_M23"/>
    <property type="match status" value="1"/>
</dbReference>
<evidence type="ECO:0000259" key="7">
    <source>
        <dbReference type="Pfam" id="PF01551"/>
    </source>
</evidence>
<evidence type="ECO:0000313" key="10">
    <source>
        <dbReference type="Proteomes" id="UP000515922"/>
    </source>
</evidence>
<keyword evidence="4" id="KW-0175">Coiled coil</keyword>
<dbReference type="EMBL" id="MT711976">
    <property type="protein sequence ID" value="QMP84191.1"/>
    <property type="molecule type" value="Genomic_DNA"/>
</dbReference>
<dbReference type="CDD" id="cd12797">
    <property type="entry name" value="M23_peptidase"/>
    <property type="match status" value="1"/>
</dbReference>
<evidence type="ECO:0000256" key="2">
    <source>
        <dbReference type="ARBA" id="ARBA00022529"/>
    </source>
</evidence>
<reference evidence="9 10" key="1">
    <citation type="submission" date="2020-07" db="EMBL/GenBank/DDBJ databases">
        <title>Streptomyces phage Genome sequencing and assembly.</title>
        <authorList>
            <person name="Sharma V."/>
            <person name="Hardy A."/>
            <person name="Frunzke J."/>
        </authorList>
    </citation>
    <scope>NUCLEOTIDE SEQUENCE [LARGE SCALE GENOMIC DNA]</scope>
</reference>
<sequence>MENINIRFNASANFGQVSQQITALNNQLAAMQAGLAANAGAVATSATGFRNNVRNLGNMSVETMRVTSAAENYTKALQKQDITLRQAIRNRQTFNQVLREQYALSRASAMQWTQGNRGRSTLDLIVPTDAPARLGNFRNTLSQVRAGTVSTSVAMGEMAIKMGLVSQVAASGAANMIKWGKNTQWAGRQLMVGFTMPVIAAGAAMGVLAYKVESELTRINKVYDFSVNKDQNAAKFAQESATLRVNSLNAARVAAQQYGAAIEDTLKVEANLAATGEKGSELIGKTTEVMRLATLGEMDYQQALETTITLQTVYKQNTEELAKSFNYMNAVENATSLSIEDFSKAIPKVAGPLATLGEGLQTAGTLLAAMKSRGIQATEGANAIKASFNRVLNPTRAAKKMFEELTGQSLTDLVEMTQGKVLPTFEELEKATKGLSGLEKQQLFGKLFGTQQTTRLQAIVEEMANLRDTTTQVGKAFEIAQQDSGDWAKSADREMKALQESASGRFKIVLESLKVQLAEAGEPFLRAGAMIIGVVGSIVKAFNELPQGVKTLLSVGIIGAAIAGPIVMLVGLFANLMGQALKLGSSLLGLVFRFRALLPEQVASRLAAMQNAQAMTTEAVAAEALTTTLTHLTAALVRATGAQANFVQTSQGMRLAPQMPAYPPGISGPITPTFSGYRDANGRSITRQEGVAWQRAQQASAQISQNSANTRRNFQMMGGSFQTIALTGGIMGSMATDSGTVANNIANAAVAAGLIATVLAGPLTRFFSSVGTLIAPAFAAIGRAGTTAFGRIGTAGTAAFSRIGGAISGAAAMLGGFSAIAGTVLAVAIAIGAAWYIINKNIEASKKEQEEVANSAKDWAETLGFAYQETQAIAQENGKNVDSITDKMNKFRSNNEDAVKDMQRFYDASEAEKWGRAIEEGVKVRLRGGTAEAAKEATRIALRIMGEEFDDKKFQVMIDAKMNFSSFDSVFEERLKAASSDMTEAVNKQFDQSGSEGFARWFAGEKTIQQKASAQIKQNARDLWDIYDNTNAEEKDKVFNKIAASVNEENFRLFQMYSSKYKAQFQEMGIETFADWTKYLQTDVGKGDESTGLGARLGLSDSEIEMVMRARDATKGFNKEFGHMQGIPDNKVADLVDTQALKQFIPELGRVKVGVDQVKEAQRQWSEALEQRSMKDKNFTQQEQLALLNLYRRKAGLVDATSAEQGFGDEIEKSTKAVSDYSDELEMNADNVQDFVNAQKDVMSGTMDDVFSRAEEIMNEKHQATIDGINQRAEERSKAIDRAQERADKRFDDRQEKTEKRFEDKQKALDKKFDGEQRTFDKRWDNLMDQSEKKWEARIDKETAGYDNKIKKIQDAIKAEQNAEAKRQEIFDREKTRIQRAAQLANQNIDFQMAINSGNLEEAAKIGNDLQSQIGQWNTEDTAAASETASEKKIAGLEKQITTVEAERDRRLKILNQMEEAEKKQLADRKQREQDALKAQREAAEQSLALSREKALKQIQIERESYNKGVQAQKEALQKQTQDKINAEQRKLAAAKRALEQELAELKAFVPRNQTELNGHIKKVEEAYLKHGVNLKARGNEWGKFIGNSLSANVKAAAEGMKSNIAWSQIGKSITEQMVDGAFSMSTAEFMKWVTTGKLPKNYAGPGTTRSSGNAQEWGGIPYAPGQGPNRFVTRHTGGPVGGAKKYNSRGGRPMSSPLQSDETWGLLKNNEYVINGDAHKNYGTDFFDNVNKGKFGTGGPGLGMVGMFGAALAGAYSQMVAGAINSMGQNAMMMGTDIMGIPGEAGAYGNVKLGADQLANAAAIIGVGKSMGATTTDLIVSIMTAMQESTLKNLNYGDRDSVGLFQQRPSQGWGTVEQIMNPRYAARKFFEGLLAMKNRSKLPLWEQAQRVQRSAFPMAYAKWEQMARAVVGGTGFSFQDTGTGWRKPVNGPVTQQWSARHGGMDFGIPVGTPVQAANAGTVVASEDLRGNQNGGYRSYGRYVVVDHGGVSTLYAHLSNRNARVGQRVGSGSIIGMSGNTGNSTGPHLHFETRGASGFPGFDPRSLIPGLKVGGKIRYDNTIANLHKNETVLTAPLSAKLERGIDRIDSGAGNTYNFNINAEAINTEIDFEKVIAKALDKMESNKGRSRFVK</sequence>
<dbReference type="InterPro" id="IPR050570">
    <property type="entry name" value="Cell_wall_metabolism_enzyme"/>
</dbReference>
<protein>
    <submittedName>
        <fullName evidence="9">Tape measure protein</fullName>
    </submittedName>
</protein>
<keyword evidence="3" id="KW-0081">Bacteriolytic enzyme</keyword>
<feature type="transmembrane region" description="Helical" evidence="6">
    <location>
        <begin position="811"/>
        <end position="838"/>
    </location>
</feature>
<evidence type="ECO:0000313" key="9">
    <source>
        <dbReference type="EMBL" id="QMP84191.1"/>
    </source>
</evidence>
<dbReference type="Proteomes" id="UP000515922">
    <property type="component" value="Segment"/>
</dbReference>
<evidence type="ECO:0000256" key="1">
    <source>
        <dbReference type="ARBA" id="ARBA00022465"/>
    </source>
</evidence>
<dbReference type="Gene3D" id="2.70.70.10">
    <property type="entry name" value="Glucose Permease (Domain IIA)"/>
    <property type="match status" value="1"/>
</dbReference>
<evidence type="ECO:0000256" key="3">
    <source>
        <dbReference type="ARBA" id="ARBA00022638"/>
    </source>
</evidence>
<organism evidence="9 10">
    <name type="scientific">Streptomyces phage Coruscant</name>
    <dbReference type="NCBI Taxonomy" id="2739834"/>
    <lineage>
        <taxon>Viruses</taxon>
        <taxon>Duplodnaviria</taxon>
        <taxon>Heunggongvirae</taxon>
        <taxon>Uroviricota</taxon>
        <taxon>Caudoviricetes</taxon>
        <taxon>Stanwilliamsviridae</taxon>
        <taxon>Boydwoodruffvirinae</taxon>
        <taxon>Coruscantvirus</taxon>
        <taxon>Coruscantvirus coruscant</taxon>
    </lineage>
</organism>
<dbReference type="Pfam" id="PF10145">
    <property type="entry name" value="PhageMin_Tail"/>
    <property type="match status" value="1"/>
</dbReference>
<dbReference type="GO" id="GO:0004222">
    <property type="term" value="F:metalloendopeptidase activity"/>
    <property type="evidence" value="ECO:0007669"/>
    <property type="project" value="TreeGrafter"/>
</dbReference>
<keyword evidence="6" id="KW-0472">Membrane</keyword>
<keyword evidence="6" id="KW-1133">Transmembrane helix</keyword>
<dbReference type="InterPro" id="IPR016047">
    <property type="entry name" value="M23ase_b-sheet_dom"/>
</dbReference>